<dbReference type="InterPro" id="IPR013103">
    <property type="entry name" value="RVT_2"/>
</dbReference>
<reference evidence="2 3" key="1">
    <citation type="submission" date="2019-05" db="EMBL/GenBank/DDBJ databases">
        <title>Mikania micrantha, genome provides insights into the molecular mechanism of rapid growth.</title>
        <authorList>
            <person name="Liu B."/>
        </authorList>
    </citation>
    <scope>NUCLEOTIDE SEQUENCE [LARGE SCALE GENOMIC DNA]</scope>
    <source>
        <strain evidence="2">NLD-2019</strain>
        <tissue evidence="2">Leaf</tissue>
    </source>
</reference>
<dbReference type="SUPFAM" id="SSF56672">
    <property type="entry name" value="DNA/RNA polymerases"/>
    <property type="match status" value="1"/>
</dbReference>
<dbReference type="Pfam" id="PF07727">
    <property type="entry name" value="RVT_2"/>
    <property type="match status" value="1"/>
</dbReference>
<name>A0A5N6LZJ7_9ASTR</name>
<feature type="domain" description="Reverse transcriptase Ty1/copia-type" evidence="1">
    <location>
        <begin position="1"/>
        <end position="141"/>
    </location>
</feature>
<gene>
    <name evidence="2" type="ORF">E3N88_34937</name>
</gene>
<dbReference type="InterPro" id="IPR043502">
    <property type="entry name" value="DNA/RNA_pol_sf"/>
</dbReference>
<dbReference type="EMBL" id="SZYD01000017">
    <property type="protein sequence ID" value="KAD3067057.1"/>
    <property type="molecule type" value="Genomic_DNA"/>
</dbReference>
<organism evidence="2 3">
    <name type="scientific">Mikania micrantha</name>
    <name type="common">bitter vine</name>
    <dbReference type="NCBI Taxonomy" id="192012"/>
    <lineage>
        <taxon>Eukaryota</taxon>
        <taxon>Viridiplantae</taxon>
        <taxon>Streptophyta</taxon>
        <taxon>Embryophyta</taxon>
        <taxon>Tracheophyta</taxon>
        <taxon>Spermatophyta</taxon>
        <taxon>Magnoliopsida</taxon>
        <taxon>eudicotyledons</taxon>
        <taxon>Gunneridae</taxon>
        <taxon>Pentapetalae</taxon>
        <taxon>asterids</taxon>
        <taxon>campanulids</taxon>
        <taxon>Asterales</taxon>
        <taxon>Asteraceae</taxon>
        <taxon>Asteroideae</taxon>
        <taxon>Heliantheae alliance</taxon>
        <taxon>Eupatorieae</taxon>
        <taxon>Mikania</taxon>
    </lineage>
</organism>
<evidence type="ECO:0000313" key="2">
    <source>
        <dbReference type="EMBL" id="KAD3067057.1"/>
    </source>
</evidence>
<accession>A0A5N6LZJ7</accession>
<evidence type="ECO:0000313" key="3">
    <source>
        <dbReference type="Proteomes" id="UP000326396"/>
    </source>
</evidence>
<evidence type="ECO:0000259" key="1">
    <source>
        <dbReference type="Pfam" id="PF07727"/>
    </source>
</evidence>
<dbReference type="OrthoDB" id="1740642at2759"/>
<dbReference type="Proteomes" id="UP000326396">
    <property type="component" value="Linkage Group LG7"/>
</dbReference>
<comment type="caution">
    <text evidence="2">The sequence shown here is derived from an EMBL/GenBank/DDBJ whole genome shotgun (WGS) entry which is preliminary data.</text>
</comment>
<keyword evidence="3" id="KW-1185">Reference proteome</keyword>
<dbReference type="AlphaFoldDB" id="A0A5N6LZJ7"/>
<protein>
    <recommendedName>
        <fullName evidence="1">Reverse transcriptase Ty1/copia-type domain-containing protein</fullName>
    </recommendedName>
</protein>
<sequence length="146" mass="16711">MDVKSAFLHGVINEVVYVNKPPGFEDPLHRDQVYKLDKALYGLHQAPQAWYETLSTHLLNNGFIRGVINCTLFIQEKDGDLLLVQVYVDDIVFGSTNDVLCKSFEKVMKDKFEMSSMEEMKFFLGLQVDQLFDDVKLVSQNAVKSE</sequence>
<proteinExistence type="predicted"/>